<feature type="compositionally biased region" description="Low complexity" evidence="1">
    <location>
        <begin position="993"/>
        <end position="1015"/>
    </location>
</feature>
<feature type="region of interest" description="Disordered" evidence="1">
    <location>
        <begin position="2156"/>
        <end position="2189"/>
    </location>
</feature>
<feature type="compositionally biased region" description="Low complexity" evidence="1">
    <location>
        <begin position="1162"/>
        <end position="1172"/>
    </location>
</feature>
<evidence type="ECO:0000313" key="5">
    <source>
        <dbReference type="EMBL" id="KAG2432767.1"/>
    </source>
</evidence>
<dbReference type="SUPFAM" id="SSF51126">
    <property type="entry name" value="Pectin lyase-like"/>
    <property type="match status" value="2"/>
</dbReference>
<feature type="compositionally biased region" description="Low complexity" evidence="1">
    <location>
        <begin position="3785"/>
        <end position="3804"/>
    </location>
</feature>
<feature type="region of interest" description="Disordered" evidence="1">
    <location>
        <begin position="2113"/>
        <end position="2143"/>
    </location>
</feature>
<feature type="compositionally biased region" description="Gly residues" evidence="1">
    <location>
        <begin position="1125"/>
        <end position="1136"/>
    </location>
</feature>
<feature type="compositionally biased region" description="Low complexity" evidence="1">
    <location>
        <begin position="1101"/>
        <end position="1124"/>
    </location>
</feature>
<keyword evidence="2" id="KW-0472">Membrane</keyword>
<feature type="region of interest" description="Disordered" evidence="1">
    <location>
        <begin position="3113"/>
        <end position="3294"/>
    </location>
</feature>
<evidence type="ECO:0000313" key="6">
    <source>
        <dbReference type="Proteomes" id="UP000613740"/>
    </source>
</evidence>
<reference evidence="5" key="1">
    <citation type="journal article" date="2020" name="bioRxiv">
        <title>Comparative genomics of Chlamydomonas.</title>
        <authorList>
            <person name="Craig R.J."/>
            <person name="Hasan A.R."/>
            <person name="Ness R.W."/>
            <person name="Keightley P.D."/>
        </authorList>
    </citation>
    <scope>NUCLEOTIDE SEQUENCE</scope>
    <source>
        <strain evidence="5">CCAP 11/173</strain>
    </source>
</reference>
<dbReference type="Pfam" id="PF06011">
    <property type="entry name" value="TRP"/>
    <property type="match status" value="1"/>
</dbReference>
<feature type="region of interest" description="Disordered" evidence="1">
    <location>
        <begin position="748"/>
        <end position="1344"/>
    </location>
</feature>
<feature type="compositionally biased region" description="Gly residues" evidence="1">
    <location>
        <begin position="1016"/>
        <end position="1044"/>
    </location>
</feature>
<dbReference type="SMART" id="SM00710">
    <property type="entry name" value="PbH1"/>
    <property type="match status" value="6"/>
</dbReference>
<feature type="compositionally biased region" description="Low complexity" evidence="1">
    <location>
        <begin position="966"/>
        <end position="984"/>
    </location>
</feature>
<evidence type="ECO:0000256" key="1">
    <source>
        <dbReference type="SAM" id="MobiDB-lite"/>
    </source>
</evidence>
<dbReference type="InterPro" id="IPR006626">
    <property type="entry name" value="PbH1"/>
</dbReference>
<evidence type="ECO:0000256" key="3">
    <source>
        <dbReference type="SAM" id="SignalP"/>
    </source>
</evidence>
<feature type="transmembrane region" description="Helical" evidence="2">
    <location>
        <begin position="3525"/>
        <end position="3546"/>
    </location>
</feature>
<feature type="compositionally biased region" description="Basic and acidic residues" evidence="1">
    <location>
        <begin position="3113"/>
        <end position="3123"/>
    </location>
</feature>
<feature type="region of interest" description="Disordered" evidence="1">
    <location>
        <begin position="3755"/>
        <end position="3814"/>
    </location>
</feature>
<feature type="compositionally biased region" description="Basic residues" evidence="1">
    <location>
        <begin position="1216"/>
        <end position="1233"/>
    </location>
</feature>
<accession>A0A835SWH1</accession>
<dbReference type="Gene3D" id="2.120.10.80">
    <property type="entry name" value="Kelch-type beta propeller"/>
    <property type="match status" value="2"/>
</dbReference>
<dbReference type="PANTHER" id="PTHR11319">
    <property type="entry name" value="G PROTEIN-COUPLED RECEPTOR-RELATED"/>
    <property type="match status" value="1"/>
</dbReference>
<feature type="compositionally biased region" description="Low complexity" evidence="1">
    <location>
        <begin position="3173"/>
        <end position="3201"/>
    </location>
</feature>
<keyword evidence="2" id="KW-1133">Transmembrane helix</keyword>
<dbReference type="Pfam" id="PF24681">
    <property type="entry name" value="Kelch_KLHDC2_KLHL20_DRC7"/>
    <property type="match status" value="1"/>
</dbReference>
<feature type="compositionally biased region" description="Low complexity" evidence="1">
    <location>
        <begin position="1045"/>
        <end position="1061"/>
    </location>
</feature>
<dbReference type="EMBL" id="JAEHOD010000065">
    <property type="protein sequence ID" value="KAG2432767.1"/>
    <property type="molecule type" value="Genomic_DNA"/>
</dbReference>
<dbReference type="Proteomes" id="UP000613740">
    <property type="component" value="Unassembled WGS sequence"/>
</dbReference>
<feature type="compositionally biased region" description="Low complexity" evidence="1">
    <location>
        <begin position="2126"/>
        <end position="2141"/>
    </location>
</feature>
<feature type="transmembrane region" description="Helical" evidence="2">
    <location>
        <begin position="3470"/>
        <end position="3496"/>
    </location>
</feature>
<feature type="domain" description="TRP C-terminal" evidence="4">
    <location>
        <begin position="3502"/>
        <end position="3635"/>
    </location>
</feature>
<dbReference type="OrthoDB" id="540692at2759"/>
<dbReference type="PANTHER" id="PTHR11319:SF35">
    <property type="entry name" value="OUTER MEMBRANE PROTEIN PMPC-RELATED"/>
    <property type="match status" value="1"/>
</dbReference>
<proteinExistence type="predicted"/>
<feature type="compositionally biased region" description="Low complexity" evidence="1">
    <location>
        <begin position="1080"/>
        <end position="1092"/>
    </location>
</feature>
<feature type="compositionally biased region" description="Low complexity" evidence="1">
    <location>
        <begin position="1308"/>
        <end position="1320"/>
    </location>
</feature>
<feature type="compositionally biased region" description="Basic and acidic residues" evidence="1">
    <location>
        <begin position="1200"/>
        <end position="1215"/>
    </location>
</feature>
<keyword evidence="2" id="KW-0812">Transmembrane</keyword>
<feature type="chain" id="PRO_5032703301" description="TRP C-terminal domain-containing protein" evidence="3">
    <location>
        <begin position="25"/>
        <end position="4143"/>
    </location>
</feature>
<feature type="compositionally biased region" description="Acidic residues" evidence="1">
    <location>
        <begin position="1186"/>
        <end position="1199"/>
    </location>
</feature>
<feature type="compositionally biased region" description="Low complexity" evidence="1">
    <location>
        <begin position="3757"/>
        <end position="3772"/>
    </location>
</feature>
<feature type="signal peptide" evidence="3">
    <location>
        <begin position="1"/>
        <end position="24"/>
    </location>
</feature>
<feature type="transmembrane region" description="Helical" evidence="2">
    <location>
        <begin position="3612"/>
        <end position="3632"/>
    </location>
</feature>
<name>A0A835SWH1_9CHLO</name>
<feature type="compositionally biased region" description="Acidic residues" evidence="1">
    <location>
        <begin position="1241"/>
        <end position="1252"/>
    </location>
</feature>
<feature type="region of interest" description="Disordered" evidence="1">
    <location>
        <begin position="4105"/>
        <end position="4143"/>
    </location>
</feature>
<dbReference type="InterPro" id="IPR010308">
    <property type="entry name" value="TRP_C"/>
</dbReference>
<protein>
    <recommendedName>
        <fullName evidence="4">TRP C-terminal domain-containing protein</fullName>
    </recommendedName>
</protein>
<dbReference type="InterPro" id="IPR015915">
    <property type="entry name" value="Kelch-typ_b-propeller"/>
</dbReference>
<feature type="compositionally biased region" description="Low complexity" evidence="1">
    <location>
        <begin position="4046"/>
        <end position="4065"/>
    </location>
</feature>
<feature type="compositionally biased region" description="Pro residues" evidence="1">
    <location>
        <begin position="3154"/>
        <end position="3163"/>
    </location>
</feature>
<organism evidence="5 6">
    <name type="scientific">Chlamydomonas schloesseri</name>
    <dbReference type="NCBI Taxonomy" id="2026947"/>
    <lineage>
        <taxon>Eukaryota</taxon>
        <taxon>Viridiplantae</taxon>
        <taxon>Chlorophyta</taxon>
        <taxon>core chlorophytes</taxon>
        <taxon>Chlorophyceae</taxon>
        <taxon>CS clade</taxon>
        <taxon>Chlamydomonadales</taxon>
        <taxon>Chlamydomonadaceae</taxon>
        <taxon>Chlamydomonas</taxon>
    </lineage>
</organism>
<feature type="compositionally biased region" description="Acidic residues" evidence="1">
    <location>
        <begin position="946"/>
        <end position="958"/>
    </location>
</feature>
<dbReference type="SUPFAM" id="SSF117281">
    <property type="entry name" value="Kelch motif"/>
    <property type="match status" value="2"/>
</dbReference>
<sequence length="4143" mass="431500">MDMALYVLVLILALAVQVVKEVDAESRPWCLDGVALCRGKSNPTETFSHTFTLVPGTGGRRTKAYSMGGQRSSAVSSYVALTRLEALDTTDMTLFVVDKVGSSIGAAARPSRSGHTALPYNESVLVFGGSIINKTESKLPVASNEVMWLYLGDAFSPPQWQVLANRSRGEPGSGSPPPRSKAAAVVLSPRGAGTGDVLYIYGGLDNSSKPLEDAWAFNMTSRTWRQESLSAPPTDAYGGRGLIRPAAVSSSDGRYMVLYGGRGSSNQTAQTKLYLMDPVARAWKQIRINLVPGSDGGLPGQLLPGNECAIAIIQLPSPNVTAATAASNCTANSASAAGCNRTVTAAATAAAAAAPPPTELLIVTTGPWTAKLTAKPTSYKPWVSVFQSDTGGRFEQLLPAVANGSITSMNFVRRGLFIALSGSGNDTRLLPDNTTIDTNVARRFGVADRIPYLRESAMAVATDGSRVYISGGQDAASRASSKLLIVDLIEGAVIDTSVTLKPDANTGNSRSAFRYGTHVVSPKALAPNATANQSWSPLQGGGAGTTDLLFYSGWDDLEDDAEPDLGEWRVLDAELQQVLQSDCSAKNKANNTCKVLPVSRGTNAADELPSPRDGAAWAPLHQVFTWSDGTVNRPVGGRLVLLYGGSSMVGDQLNATAVDRPDDEEDLSPDEIVLRDVIGTCDSAGALDATQLDNLAQCGAASLGVICASTIASYLSYYDDYYDYASGWYYDYDDYDYSNAASPPVGFHHAAPPGSGHVGPPPAQPAAPPPPPLPPRPPRPPRPPPKPPSPPPRPPLPPKPPSPAPSPPRPPRPPSPAPPSPAPPLPDLAPPPDVLTDPPSPAPPSPKPPSPRPPSPAPPSPAPPSPIPPRPPPNGLPEPPSPVPPSPQPPSPPPAPPSPKPPSPKPPSPKPPSPVPPSPPPPDIAPPPGGLGVVGRRLLAPSLQGGDDEAELQADPWDESYNMATEEAPAQEAEAAAAALQLAGGRSGGGEQGAAARAPAGRRGGPPRAQHQARASGGGTGGGGRGSGGKQVRGGGRGKAGGSAGSRISSSSSSSGAGDAAGSEDEARRRLRGGGDAELATAYAGDASAASGSGSGRRRAAAQQDDASASTSTITTSSSSSNLGTGSGGAGAGAGAGDDDAGSESEKEARDVRLRQRVREYLQQLSQRQRLPPHQEAHLKLLVSEEAAEAEREEEEAEEERVQQEREQEQREQQGRGRKGGRKGRGGGGRKGRGQGSGAAAEDDGAAEGPEEQEGRLQLQPAGRRRRVAEGRSGSGGRGQRQRQQQQQRRRRQQQQQGASGGGGSGCGRPQQQSQQQRSQQQRRRALIGDVDQSGDTPLDLSAWGNRATRTASAQRVSLYKSAKGGSSSGWVRMYDAAGNLLNNDGTIKLPTLFHAAYAVLWQTKDDLTGSTPLVNSRKPYVKRGTSPSLVNPGPAFYFDPLLNTNGSDMHSPGQRAAASMANLPYVTATNADVLLFGGLTAVNHSAANAWLGVPAVTNDIHYLQYIPAVPGGRAATLAAAPPPRFESCPFGAGAGACKSLAPHPQNGTHTAPPPPPAAPPGETAAGGGPAFSDCPSQLAALRPADKGIYQLRIYRGTDKSLVRAMAVGFSSVHTYSWRSPWFSTKMLLRTPVYAGNSSAWVWPPNVTEATSPPNATVFDDDRYDWPEVYWFELANDVYDVYLFSNGYGWTSAEDLAMGCNSSHPTRCPRFELYNAESGRLIKGMGGGGQYGSIWLPDPSLGNATEWVRSFRLSICGDGSAAAAAAPPPPLVYTPNPYPFAVDGSPNLLRSHELQLSGDHDPTAIPKPRMWHASTFVESSGLDSRLGFGRMGLLAIHGGVTNPLLDNLDVDTDLLGDLWVFDLQFRRWIQLTGGGDSPGRRLRHSMRADGSAIYLNGGYTYDEGAQQWPYTTDVYYLDLQLGVDAVWTQIDGNSVEVGRRSSPSAIAQGMGVSKKRSQLVTMNNNGIVFVPLPTSATVESVGGGGNGSAPATVSAAQLELLVDKMYDGDLLLLPQDKDLAINGTLTVGASVVFHGKIILRGLGSSSSASRPPPSPGPAAPPPPPLPPTPAAAAGRRRAAAEAEDAAPGGELPECERSPEDCALEEAEAALAAAAAAAAAGGEGAREQQQQQQQQKPARARQMLQQSELEAALAGINLSGSGGSSDSSGDDQHDVGQEGVMEGGVEGGIQLRRDEAARAASRRGVMEALEAVRRVMQAAPSGPASSFSGAPSRVDVAAWMTIPRTLVKCEPGSVWMLQSSPNFVNMEFVNCHIMVNNPIGTLPVTFVNCVFRDNVNRPAIAIMSGGTVALKGCLFMNATYDYAVISAAATAAVNAAISAAANATSNSTANSTFVAFPPPPPPPAKSSSSSAKVSVAQAEVPYNGLGAAVYVMTRGSLVEVSTSAFLRNGYLNGTQGGGAIYLAAGSCLGAVSGTVFEANGRNTTGYSGGAIGAEGMGSEACVTTFTNTNFTGNVADTGGAVSLSVSTRPFNFTNVRFWNNTATREGGGLYMTSILGQVGFSNVQFVANSAVERGGGLALEAVNAVAADGLRLEGNAATTGMGGGLAHSRQGTLTMVRSVVTGNRAVYGAGLGLYQDLDVRLYDSLVERNTALLHAGGMECLQCYEVYISRCSFTYNLADSAGAIALTQVERGGYVLSSNISHNVGRPLSATDNTDQAGCARDARGGGGGLCVFLRRNVTLSGVRFLNNSALAGGGMFVQQRCLPGEKGCGPAVLLDTTFTDNEATRGGGGALFRTTFDLANVTCPLTNVTPNWTDLHTACNESWTGNRALYGNTTATIAYAIWTATPQFVRQYRSNDPLEVVVEMRDYHNQTIIDGTREAMTTVEVVPSAWAARNVSLSGNSISTLRGLGNFSSTLRLQARPGVYGLWIVTPRTIQDVPPINLTVEVRPCIQGEVTDVDGTSCFPCTAGFYSLDPRRFECDNCPDNANCSVEGHPWITLPEDGYWHSGPRSTNIMACVVEEACSGSDIWPREDNLGTFLKSLDSRSGAAAAANGTTTTISAISSTSASSSIADYDLGAYRDMQCAPGYYGNLCGRCRRGYGRRSSGACAKCASRALNTLYYIMSSAINIFFIWLTVHAQLPGSLTSRRRMERLDKERHRMEAQKQRTAMSWFKRAKNPSTAAFSRPGSEKSLAGAPPPPVPPTWGPLASQPPRAAAGAGAVAEATEAPATAAAAADGPTSVGAGVGSQEQRKGKKTKKKGSGSSSSGSSSSSDAETNKGRRLGARFAPEEPQKQQPPPYQQQRESKGVTDSDASASDVSSDGESEEGKVVVDEGTGPYKGGNHGIVIKILMSYLQVSSMVRSIAAPWPAFVMGLLSAAKSASNSITSVVSIDCSLKEGVVPLSVQRVIIQIATPFVILGLALVVWCLLFTRLRLRKKGTSETWASYLRPRIIITTIAVIFYVYPDITNALLSMFSCPPLDPPTGRYSEFMEARGKYWASDYDLRCYAQPHLWLVAAVGIPGVVLFAVGAPIFSWLWLSRHRGLLYTSRDFGVSYGFMYEDYNRASYFWDSVIMFRKLAVVTVIVFLQPQSANLQVLCALGVIITAMLLQITMKPYKNEKMNKLERLSLYATMAMLYCALFFLSDLPKVAKDVIGSILLIFNCLVVAFFVWHIWQEFMVGVIWTIDDQSNADGKLEWSDVWTYVDKEHTGRWYTPALVRALKALEKVTGFLDTTVVQPATAVTRAASRVASRVATTLGRGHRRSLDAAALAAKAEADANPLSGPSVWLASAPGSRVWKQLPSQRSQSRQHPSQSGAGGGAPPPPLEAEPSSGVQPFTTNTSSTHTGSHSRRRTGSSLKQLAVGSVPAAEHAAEPALAATATGAGAGAGAVAPSWGSAVFGLGGGKSNRVAPEPPGAGSAAAAVEAGGGPALAARSSGDAPPVPLSAAAAAGVGVGVVGTAGGSPVPAAAAAGGGVGGRGSGGGGGTRQAPVLRPGPSADYMMGSGAEVDPGTISELSSPAGNLTAAAAAAHASPSLMRAAFDKAAGSASITAGHHGSQPGTPRQPSAVIGPGAVSESLHSRVSGGGTLPPRQQPPQQQRASPLRAAGSGAAATAAAFAAGGAAASVSDVETSEIIELSDDAFGMLWAPPAAVGRGGGDKSGGRAKLRAAAGPVGRDSSGGGGGSQ</sequence>
<keyword evidence="6" id="KW-1185">Reference proteome</keyword>
<dbReference type="InterPro" id="IPR011050">
    <property type="entry name" value="Pectin_lyase_fold/virulence"/>
</dbReference>
<feature type="compositionally biased region" description="Low complexity" evidence="1">
    <location>
        <begin position="3220"/>
        <end position="3231"/>
    </location>
</feature>
<feature type="compositionally biased region" description="Gly residues" evidence="1">
    <location>
        <begin position="3929"/>
        <end position="3944"/>
    </location>
</feature>
<feature type="compositionally biased region" description="Low complexity" evidence="1">
    <location>
        <begin position="3269"/>
        <end position="3280"/>
    </location>
</feature>
<feature type="transmembrane region" description="Helical" evidence="2">
    <location>
        <begin position="3582"/>
        <end position="3600"/>
    </location>
</feature>
<feature type="compositionally biased region" description="Pro residues" evidence="1">
    <location>
        <begin position="759"/>
        <end position="929"/>
    </location>
</feature>
<keyword evidence="3" id="KW-0732">Signal</keyword>
<feature type="region of interest" description="Disordered" evidence="1">
    <location>
        <begin position="3927"/>
        <end position="3969"/>
    </location>
</feature>
<gene>
    <name evidence="5" type="ORF">HYH02_012899</name>
</gene>
<evidence type="ECO:0000259" key="4">
    <source>
        <dbReference type="Pfam" id="PF06011"/>
    </source>
</evidence>
<feature type="transmembrane region" description="Helical" evidence="2">
    <location>
        <begin position="3366"/>
        <end position="3389"/>
    </location>
</feature>
<feature type="region of interest" description="Disordered" evidence="1">
    <location>
        <begin position="4006"/>
        <end position="4065"/>
    </location>
</feature>
<comment type="caution">
    <text evidence="5">The sequence shown here is derived from an EMBL/GenBank/DDBJ whole genome shotgun (WGS) entry which is preliminary data.</text>
</comment>
<feature type="compositionally biased region" description="Basic and acidic residues" evidence="1">
    <location>
        <begin position="1144"/>
        <end position="1160"/>
    </location>
</feature>
<feature type="region of interest" description="Disordered" evidence="1">
    <location>
        <begin position="2044"/>
        <end position="2097"/>
    </location>
</feature>
<feature type="transmembrane region" description="Helical" evidence="2">
    <location>
        <begin position="3552"/>
        <end position="3570"/>
    </location>
</feature>
<feature type="region of interest" description="Disordered" evidence="1">
    <location>
        <begin position="1540"/>
        <end position="1570"/>
    </location>
</feature>
<feature type="compositionally biased region" description="Pro residues" evidence="1">
    <location>
        <begin position="2050"/>
        <end position="2069"/>
    </location>
</feature>
<evidence type="ECO:0000256" key="2">
    <source>
        <dbReference type="SAM" id="Phobius"/>
    </source>
</evidence>